<dbReference type="PaxDb" id="3635-A0A1U8IQ89"/>
<dbReference type="RefSeq" id="XP_016680235.1">
    <property type="nucleotide sequence ID" value="XM_016824746.2"/>
</dbReference>
<evidence type="ECO:0000256" key="4">
    <source>
        <dbReference type="ARBA" id="ARBA00022525"/>
    </source>
</evidence>
<keyword evidence="7 9" id="KW-0221">Differentiation</keyword>
<sequence length="84" mass="9242">MAKLASLFILTLLLVSTLSFSFAARSGPAFPNDSPAKTQSQGTTTTDEIEQSEDRCEGVGEDECLMRRTLAAHLDYIYTQKQKP</sequence>
<dbReference type="InterPro" id="IPR009438">
    <property type="entry name" value="Phytosulfokine"/>
</dbReference>
<evidence type="ECO:0000256" key="2">
    <source>
        <dbReference type="ARBA" id="ARBA00010781"/>
    </source>
</evidence>
<reference evidence="11" key="1">
    <citation type="journal article" date="2020" name="Nat. Genet.">
        <title>Genomic diversifications of five Gossypium allopolyploid species and their impact on cotton improvement.</title>
        <authorList>
            <person name="Chen Z.J."/>
            <person name="Sreedasyam A."/>
            <person name="Ando A."/>
            <person name="Song Q."/>
            <person name="De Santiago L.M."/>
            <person name="Hulse-Kemp A.M."/>
            <person name="Ding M."/>
            <person name="Ye W."/>
            <person name="Kirkbride R.C."/>
            <person name="Jenkins J."/>
            <person name="Plott C."/>
            <person name="Lovell J."/>
            <person name="Lin Y.M."/>
            <person name="Vaughn R."/>
            <person name="Liu B."/>
            <person name="Simpson S."/>
            <person name="Scheffler B.E."/>
            <person name="Wen L."/>
            <person name="Saski C.A."/>
            <person name="Grover C.E."/>
            <person name="Hu G."/>
            <person name="Conover J.L."/>
            <person name="Carlson J.W."/>
            <person name="Shu S."/>
            <person name="Boston L.B."/>
            <person name="Williams M."/>
            <person name="Peterson D.G."/>
            <person name="McGee K."/>
            <person name="Jones D.C."/>
            <person name="Wendel J.F."/>
            <person name="Stelly D.M."/>
            <person name="Grimwood J."/>
            <person name="Schmutz J."/>
        </authorList>
    </citation>
    <scope>NUCLEOTIDE SEQUENCE [LARGE SCALE GENOMIC DNA]</scope>
    <source>
        <strain evidence="11">cv. TM-1</strain>
    </source>
</reference>
<dbReference type="Proteomes" id="UP000818029">
    <property type="component" value="Chromosome A11"/>
</dbReference>
<name>A0A1U8IQ89_GOSHI</name>
<evidence type="ECO:0000256" key="1">
    <source>
        <dbReference type="ARBA" id="ARBA00004613"/>
    </source>
</evidence>
<comment type="PTM">
    <text evidence="9">PSK-alpha is produced by endopeptidase digestion. PSK-beta is produced from PSK-alpha by exopeptidase digestion.</text>
</comment>
<feature type="compositionally biased region" description="Polar residues" evidence="10">
    <location>
        <begin position="35"/>
        <end position="46"/>
    </location>
</feature>
<dbReference type="AlphaFoldDB" id="A0A1U8IQ89"/>
<reference evidence="12" key="2">
    <citation type="submission" date="2025-08" db="UniProtKB">
        <authorList>
            <consortium name="RefSeq"/>
        </authorList>
    </citation>
    <scope>IDENTIFICATION</scope>
</reference>
<comment type="subcellular location">
    <subcellularLocation>
        <location evidence="1 9">Secreted</location>
    </subcellularLocation>
</comment>
<dbReference type="GO" id="GO:0008083">
    <property type="term" value="F:growth factor activity"/>
    <property type="evidence" value="ECO:0007669"/>
    <property type="project" value="UniProtKB-UniRule"/>
</dbReference>
<dbReference type="GO" id="GO:0008283">
    <property type="term" value="P:cell population proliferation"/>
    <property type="evidence" value="ECO:0007669"/>
    <property type="project" value="UniProtKB-UniRule"/>
</dbReference>
<evidence type="ECO:0000256" key="3">
    <source>
        <dbReference type="ARBA" id="ARBA00022473"/>
    </source>
</evidence>
<dbReference type="STRING" id="3635.A0A1U8IQ89"/>
<dbReference type="PANTHER" id="PTHR33285:SF28">
    <property type="entry name" value="PHYTOSULFOKINE"/>
    <property type="match status" value="1"/>
</dbReference>
<dbReference type="KEGG" id="ghi:107899125"/>
<proteinExistence type="inferred from homology"/>
<keyword evidence="5 9" id="KW-0765">Sulfation</keyword>
<comment type="function">
    <text evidence="9">Promotes plant cell differentiation, organogenesis and somatic embryogenesis as well as cell proliferation.</text>
</comment>
<keyword evidence="6 9" id="KW-0732">Signal</keyword>
<evidence type="ECO:0000256" key="6">
    <source>
        <dbReference type="ARBA" id="ARBA00022729"/>
    </source>
</evidence>
<evidence type="ECO:0000256" key="7">
    <source>
        <dbReference type="ARBA" id="ARBA00022782"/>
    </source>
</evidence>
<dbReference type="OMA" id="TINNNHP"/>
<evidence type="ECO:0000256" key="5">
    <source>
        <dbReference type="ARBA" id="ARBA00022641"/>
    </source>
</evidence>
<evidence type="ECO:0000313" key="12">
    <source>
        <dbReference type="RefSeq" id="XP_016680235.1"/>
    </source>
</evidence>
<keyword evidence="8 9" id="KW-0339">Growth factor</keyword>
<evidence type="ECO:0000256" key="8">
    <source>
        <dbReference type="ARBA" id="ARBA00023030"/>
    </source>
</evidence>
<feature type="region of interest" description="Disordered" evidence="10">
    <location>
        <begin position="28"/>
        <end position="58"/>
    </location>
</feature>
<keyword evidence="11" id="KW-1185">Reference proteome</keyword>
<evidence type="ECO:0000256" key="10">
    <source>
        <dbReference type="SAM" id="MobiDB-lite"/>
    </source>
</evidence>
<dbReference type="GeneID" id="107899125"/>
<dbReference type="PANTHER" id="PTHR33285">
    <property type="entry name" value="PHYTOSULFOKINES 3"/>
    <property type="match status" value="1"/>
</dbReference>
<dbReference type="GO" id="GO:0030154">
    <property type="term" value="P:cell differentiation"/>
    <property type="evidence" value="ECO:0007669"/>
    <property type="project" value="UniProtKB-UniRule"/>
</dbReference>
<comment type="similarity">
    <text evidence="2 9">Belongs to the phytosulfokine family.</text>
</comment>
<dbReference type="OrthoDB" id="1858282at2759"/>
<evidence type="ECO:0000256" key="9">
    <source>
        <dbReference type="RuleBase" id="RU368031"/>
    </source>
</evidence>
<gene>
    <name evidence="12" type="primary">LOC107899125</name>
</gene>
<accession>A0A1U8IQ89</accession>
<feature type="chain" id="PRO_5031601441" description="Phytosulfokine" evidence="9">
    <location>
        <begin position="24"/>
        <end position="84"/>
    </location>
</feature>
<comment type="PTM">
    <text evidence="9">Sulfation is important for activity and for the binding to a putative membrane receptor.</text>
</comment>
<protein>
    <recommendedName>
        <fullName evidence="9">Phytosulfokine</fullName>
    </recommendedName>
    <component>
        <recommendedName>
            <fullName evidence="9">Phytosulfokine-alpha</fullName>
            <shortName evidence="9">PSK-alpha</shortName>
            <shortName evidence="9">Phytosulfokine-a</shortName>
        </recommendedName>
    </component>
    <component>
        <recommendedName>
            <fullName evidence="9">Phytosulfokine-beta</fullName>
            <shortName evidence="9">PSK-beta</shortName>
            <shortName evidence="9">Phytosulfokine-b</shortName>
        </recommendedName>
    </component>
</protein>
<dbReference type="Pfam" id="PF06404">
    <property type="entry name" value="PSK"/>
    <property type="match status" value="1"/>
</dbReference>
<feature type="signal peptide" evidence="9">
    <location>
        <begin position="1"/>
        <end position="23"/>
    </location>
</feature>
<dbReference type="GO" id="GO:0005576">
    <property type="term" value="C:extracellular region"/>
    <property type="evidence" value="ECO:0007669"/>
    <property type="project" value="UniProtKB-SubCell"/>
</dbReference>
<organism evidence="11 12">
    <name type="scientific">Gossypium hirsutum</name>
    <name type="common">Upland cotton</name>
    <name type="synonym">Gossypium mexicanum</name>
    <dbReference type="NCBI Taxonomy" id="3635"/>
    <lineage>
        <taxon>Eukaryota</taxon>
        <taxon>Viridiplantae</taxon>
        <taxon>Streptophyta</taxon>
        <taxon>Embryophyta</taxon>
        <taxon>Tracheophyta</taxon>
        <taxon>Spermatophyta</taxon>
        <taxon>Magnoliopsida</taxon>
        <taxon>eudicotyledons</taxon>
        <taxon>Gunneridae</taxon>
        <taxon>Pentapetalae</taxon>
        <taxon>rosids</taxon>
        <taxon>malvids</taxon>
        <taxon>Malvales</taxon>
        <taxon>Malvaceae</taxon>
        <taxon>Malvoideae</taxon>
        <taxon>Gossypium</taxon>
    </lineage>
</organism>
<keyword evidence="3 9" id="KW-0217">Developmental protein</keyword>
<evidence type="ECO:0000313" key="11">
    <source>
        <dbReference type="Proteomes" id="UP000818029"/>
    </source>
</evidence>
<keyword evidence="4 9" id="KW-0964">Secreted</keyword>